<accession>A0A9X5R093</accession>
<proteinExistence type="predicted"/>
<reference evidence="1" key="1">
    <citation type="submission" date="2014-05" db="EMBL/GenBank/DDBJ databases">
        <authorList>
            <person name="Jahns A.C."/>
            <person name="Eilers H."/>
            <person name="Alexeyev O.A."/>
        </authorList>
    </citation>
    <scope>NUCLEOTIDE SEQUENCE [LARGE SCALE GENOMIC DNA]</scope>
    <source>
        <strain evidence="1">DSM 20700</strain>
    </source>
</reference>
<comment type="caution">
    <text evidence="1">The sequence shown here is derived from an EMBL/GenBank/DDBJ whole genome shotgun (WGS) entry which is preliminary data.</text>
</comment>
<dbReference type="EMBL" id="JNBU01000035">
    <property type="protein sequence ID" value="OCT42214.1"/>
    <property type="molecule type" value="Genomic_DNA"/>
</dbReference>
<name>A0A9X5R093_9ACTN</name>
<organism evidence="1">
    <name type="scientific">Cutibacterium granulosum DSM 20700</name>
    <dbReference type="NCBI Taxonomy" id="1160719"/>
    <lineage>
        <taxon>Bacteria</taxon>
        <taxon>Bacillati</taxon>
        <taxon>Actinomycetota</taxon>
        <taxon>Actinomycetes</taxon>
        <taxon>Propionibacteriales</taxon>
        <taxon>Propionibacteriaceae</taxon>
        <taxon>Cutibacterium</taxon>
    </lineage>
</organism>
<gene>
    <name evidence="1" type="ORF">L860_11590</name>
</gene>
<sequence length="105" mass="11394">MWLHCVQKCQRKGLLCTGMVLSRAGDIFGRQAGQKQITIPGGGESVMLVQGALPSQGANAEKPWRSVKTPWRSSDGEMMFLPRPAMQIQQRLGMPAVTVLLCPSG</sequence>
<dbReference type="AlphaFoldDB" id="A0A9X5R093"/>
<evidence type="ECO:0000313" key="1">
    <source>
        <dbReference type="EMBL" id="OCT42214.1"/>
    </source>
</evidence>
<protein>
    <submittedName>
        <fullName evidence="1">Uncharacterized protein</fullName>
    </submittedName>
</protein>